<dbReference type="EMBL" id="AP023091">
    <property type="protein sequence ID" value="BCE23857.1"/>
    <property type="molecule type" value="Genomic_DNA"/>
</dbReference>
<feature type="region of interest" description="Disordered" evidence="1">
    <location>
        <begin position="31"/>
        <end position="68"/>
    </location>
</feature>
<organism evidence="2">
    <name type="scientific">Bradyrhizobium diazoefficiens</name>
    <dbReference type="NCBI Taxonomy" id="1355477"/>
    <lineage>
        <taxon>Bacteria</taxon>
        <taxon>Pseudomonadati</taxon>
        <taxon>Pseudomonadota</taxon>
        <taxon>Alphaproteobacteria</taxon>
        <taxon>Hyphomicrobiales</taxon>
        <taxon>Nitrobacteraceae</taxon>
        <taxon>Bradyrhizobium</taxon>
    </lineage>
</organism>
<accession>A0A809X8Q7</accession>
<evidence type="ECO:0000313" key="4">
    <source>
        <dbReference type="EMBL" id="BCE93623.1"/>
    </source>
</evidence>
<dbReference type="AlphaFoldDB" id="A0A809X8Q7"/>
<evidence type="ECO:0000313" key="2">
    <source>
        <dbReference type="EMBL" id="BCE23857.1"/>
    </source>
</evidence>
<dbReference type="RefSeq" id="WP_143279749.1">
    <property type="nucleotide sequence ID" value="NZ_CP124748.1"/>
</dbReference>
<dbReference type="EMBL" id="AP023099">
    <property type="protein sequence ID" value="BCE93623.1"/>
    <property type="molecule type" value="Genomic_DNA"/>
</dbReference>
<evidence type="ECO:0000256" key="1">
    <source>
        <dbReference type="SAM" id="MobiDB-lite"/>
    </source>
</evidence>
<sequence>MTTELAPGDTPRDLLIFNPRIRDPGKLALNHGLAKSSNTGRHPELQREPIRERRKQTPTAGADHVSSSRQMRVAIGFQNDRCQAAGYTSLAPGMRIALKLPAGDCNQDRATTVIMTASNNSFPTEKIPVLNAAGEHAT</sequence>
<gene>
    <name evidence="4" type="ORF">XF10B_64210</name>
    <name evidence="2" type="ORF">XF1B_65380</name>
    <name evidence="3" type="ORF">XF4B_64650</name>
</gene>
<reference evidence="2" key="1">
    <citation type="submission" date="2020-05" db="EMBL/GenBank/DDBJ databases">
        <title>Complete genome sequence of Bradyrhizobium diazoefficiens XF1 isolated from soybean nodule.</title>
        <authorList>
            <person name="Noda R."/>
            <person name="Kakizaki K."/>
            <person name="Minamisawa K."/>
        </authorList>
    </citation>
    <scope>NUCLEOTIDE SEQUENCE</scope>
    <source>
        <strain evidence="2">XF1</strain>
    </source>
</reference>
<name>A0A809X8Q7_9BRAD</name>
<protein>
    <submittedName>
        <fullName evidence="2">Uncharacterized protein</fullName>
    </submittedName>
</protein>
<evidence type="ECO:0000313" key="3">
    <source>
        <dbReference type="EMBL" id="BCE50116.1"/>
    </source>
</evidence>
<proteinExistence type="predicted"/>
<dbReference type="EMBL" id="AP023094">
    <property type="protein sequence ID" value="BCE50116.1"/>
    <property type="molecule type" value="Genomic_DNA"/>
</dbReference>
<reference evidence="3" key="3">
    <citation type="submission" date="2020-05" db="EMBL/GenBank/DDBJ databases">
        <title>Complete genome sequence of Bradyrhizobium diazoefficiens XF4 isolated from soybean nodule.</title>
        <authorList>
            <person name="Noda R."/>
            <person name="Kakizaki K."/>
            <person name="Minamisawa K."/>
        </authorList>
    </citation>
    <scope>NUCLEOTIDE SEQUENCE</scope>
    <source>
        <strain evidence="3">XF4</strain>
    </source>
</reference>
<feature type="compositionally biased region" description="Basic and acidic residues" evidence="1">
    <location>
        <begin position="41"/>
        <end position="51"/>
    </location>
</feature>
<reference evidence="4" key="2">
    <citation type="submission" date="2020-05" db="EMBL/GenBank/DDBJ databases">
        <title>Complete genome sequence of Bradyrhizobium diazoefficiens XF10 isolated from soybean nodule.</title>
        <authorList>
            <person name="Noda R."/>
            <person name="Kakizaki K."/>
            <person name="Minamisawa K."/>
        </authorList>
    </citation>
    <scope>NUCLEOTIDE SEQUENCE</scope>
    <source>
        <strain evidence="4">XF10</strain>
    </source>
</reference>